<organism evidence="2">
    <name type="scientific">marine sediment metagenome</name>
    <dbReference type="NCBI Taxonomy" id="412755"/>
    <lineage>
        <taxon>unclassified sequences</taxon>
        <taxon>metagenomes</taxon>
        <taxon>ecological metagenomes</taxon>
    </lineage>
</organism>
<dbReference type="AlphaFoldDB" id="A0A0F8Y9X1"/>
<proteinExistence type="predicted"/>
<evidence type="ECO:0000256" key="1">
    <source>
        <dbReference type="SAM" id="MobiDB-lite"/>
    </source>
</evidence>
<sequence length="128" mass="13967">VGGFFDPSKNQVTLNAAYLQELVKRGPLFKTRVKGVSQRSFISLAQAVLRHEFTHGVRMNRERRTGEVDTPVAPSDSPGSRVHGGAVEGGHGLLFNRLNVSIQGVGSEVETPHIGLPPELRALLRSRF</sequence>
<gene>
    <name evidence="2" type="ORF">LCGC14_2845670</name>
</gene>
<comment type="caution">
    <text evidence="2">The sequence shown here is derived from an EMBL/GenBank/DDBJ whole genome shotgun (WGS) entry which is preliminary data.</text>
</comment>
<evidence type="ECO:0000313" key="2">
    <source>
        <dbReference type="EMBL" id="KKK78227.1"/>
    </source>
</evidence>
<reference evidence="2" key="1">
    <citation type="journal article" date="2015" name="Nature">
        <title>Complex archaea that bridge the gap between prokaryotes and eukaryotes.</title>
        <authorList>
            <person name="Spang A."/>
            <person name="Saw J.H."/>
            <person name="Jorgensen S.L."/>
            <person name="Zaremba-Niedzwiedzka K."/>
            <person name="Martijn J."/>
            <person name="Lind A.E."/>
            <person name="van Eijk R."/>
            <person name="Schleper C."/>
            <person name="Guy L."/>
            <person name="Ettema T.J."/>
        </authorList>
    </citation>
    <scope>NUCLEOTIDE SEQUENCE</scope>
</reference>
<name>A0A0F8Y9X1_9ZZZZ</name>
<feature type="non-terminal residue" evidence="2">
    <location>
        <position position="1"/>
    </location>
</feature>
<dbReference type="EMBL" id="LAZR01054588">
    <property type="protein sequence ID" value="KKK78227.1"/>
    <property type="molecule type" value="Genomic_DNA"/>
</dbReference>
<feature type="region of interest" description="Disordered" evidence="1">
    <location>
        <begin position="64"/>
        <end position="86"/>
    </location>
</feature>
<protein>
    <submittedName>
        <fullName evidence="2">Uncharacterized protein</fullName>
    </submittedName>
</protein>
<accession>A0A0F8Y9X1</accession>